<protein>
    <submittedName>
        <fullName evidence="2">Uncharacterized protein</fullName>
    </submittedName>
</protein>
<dbReference type="InterPro" id="IPR008249">
    <property type="entry name" value="UPF0231"/>
</dbReference>
<dbReference type="AlphaFoldDB" id="A0A1Y5HZL5"/>
<organism evidence="2 3">
    <name type="scientific">Oleispira antarctica</name>
    <dbReference type="NCBI Taxonomy" id="188908"/>
    <lineage>
        <taxon>Bacteria</taxon>
        <taxon>Pseudomonadati</taxon>
        <taxon>Pseudomonadota</taxon>
        <taxon>Gammaproteobacteria</taxon>
        <taxon>Oceanospirillales</taxon>
        <taxon>Oceanospirillaceae</taxon>
        <taxon>Oleispira</taxon>
    </lineage>
</organism>
<proteinExistence type="inferred from homology"/>
<dbReference type="EMBL" id="MABE01000088">
    <property type="protein sequence ID" value="OUS41334.1"/>
    <property type="molecule type" value="Genomic_DNA"/>
</dbReference>
<evidence type="ECO:0000313" key="3">
    <source>
        <dbReference type="Proteomes" id="UP000227088"/>
    </source>
</evidence>
<gene>
    <name evidence="2" type="ORF">A9R00_01460</name>
</gene>
<accession>A0A1Y5HZL5</accession>
<sequence length="122" mass="14245">MDYDFTFDEYDKPIAEFSMGHEAIGSWFNDELGANQQRIEELVDIIEQLLSHRIQQRQVDGTEYQLRMNQEDVEVVALSLGLEVDEELPENTNLYDDESYAECGLEDFQQVLISWQEFILSA</sequence>
<evidence type="ECO:0000256" key="1">
    <source>
        <dbReference type="ARBA" id="ARBA00005367"/>
    </source>
</evidence>
<evidence type="ECO:0000313" key="2">
    <source>
        <dbReference type="EMBL" id="OUS41334.1"/>
    </source>
</evidence>
<dbReference type="Pfam" id="PF06062">
    <property type="entry name" value="UPF0231"/>
    <property type="match status" value="1"/>
</dbReference>
<dbReference type="PIRSF" id="PIRSF006287">
    <property type="entry name" value="UCP006287"/>
    <property type="match status" value="1"/>
</dbReference>
<comment type="caution">
    <text evidence="2">The sequence shown here is derived from an EMBL/GenBank/DDBJ whole genome shotgun (WGS) entry which is preliminary data.</text>
</comment>
<comment type="similarity">
    <text evidence="1">Belongs to the UPF0231 family.</text>
</comment>
<dbReference type="Proteomes" id="UP000227088">
    <property type="component" value="Unassembled WGS sequence"/>
</dbReference>
<name>A0A1Y5HZL5_OLEAN</name>
<reference evidence="3" key="1">
    <citation type="journal article" date="2017" name="Proc. Natl. Acad. Sci. U.S.A.">
        <title>Simulation of Deepwater Horizon oil plume reveals substrate specialization within a complex community of hydrocarbon degraders.</title>
        <authorList>
            <person name="Hu P."/>
            <person name="Dubinsky E.A."/>
            <person name="Probst A.J."/>
            <person name="Wang J."/>
            <person name="Sieber C.M.K."/>
            <person name="Tom L.M."/>
            <person name="Gardinali P."/>
            <person name="Banfield J.F."/>
            <person name="Atlas R.M."/>
            <person name="Andersen G.L."/>
        </authorList>
    </citation>
    <scope>NUCLEOTIDE SEQUENCE [LARGE SCALE GENOMIC DNA]</scope>
</reference>